<dbReference type="AlphaFoldDB" id="A0A1M6EZJ6"/>
<dbReference type="InterPro" id="IPR001887">
    <property type="entry name" value="Barnase"/>
</dbReference>
<dbReference type="STRING" id="1121302.SAMN02745163_00993"/>
<evidence type="ECO:0000256" key="1">
    <source>
        <dbReference type="ARBA" id="ARBA00004613"/>
    </source>
</evidence>
<dbReference type="PRINTS" id="PR00117">
    <property type="entry name" value="BARNASE"/>
</dbReference>
<reference evidence="9 10" key="1">
    <citation type="submission" date="2016-11" db="EMBL/GenBank/DDBJ databases">
        <authorList>
            <person name="Jaros S."/>
            <person name="Januszkiewicz K."/>
            <person name="Wedrychowicz H."/>
        </authorList>
    </citation>
    <scope>NUCLEOTIDE SEQUENCE [LARGE SCALE GENOMIC DNA]</scope>
    <source>
        <strain evidence="9 10">DSM 21758</strain>
    </source>
</reference>
<evidence type="ECO:0000313" key="9">
    <source>
        <dbReference type="EMBL" id="SHI90809.1"/>
    </source>
</evidence>
<dbReference type="GO" id="GO:0016787">
    <property type="term" value="F:hydrolase activity"/>
    <property type="evidence" value="ECO:0007669"/>
    <property type="project" value="UniProtKB-KW"/>
</dbReference>
<evidence type="ECO:0000256" key="6">
    <source>
        <dbReference type="ARBA" id="ARBA00022801"/>
    </source>
</evidence>
<comment type="similarity">
    <text evidence="2 7">Belongs to the ribonuclease N1/T1 family.</text>
</comment>
<keyword evidence="5 7" id="KW-0540">Nuclease</keyword>
<dbReference type="EC" id="3.1.27.-" evidence="7"/>
<dbReference type="PIRSF" id="PIRSF001013">
    <property type="entry name" value="Barnase"/>
    <property type="match status" value="1"/>
</dbReference>
<dbReference type="RefSeq" id="WP_072985565.1">
    <property type="nucleotide sequence ID" value="NZ_FQZB01000005.1"/>
</dbReference>
<gene>
    <name evidence="9" type="ORF">SAMN02745163_00993</name>
</gene>
<dbReference type="SUPFAM" id="SSF53933">
    <property type="entry name" value="Microbial ribonucleases"/>
    <property type="match status" value="1"/>
</dbReference>
<feature type="active site" description="Proton acceptor" evidence="8">
    <location>
        <position position="125"/>
    </location>
</feature>
<feature type="signal peptide" evidence="7">
    <location>
        <begin position="1"/>
        <end position="23"/>
    </location>
</feature>
<evidence type="ECO:0000256" key="3">
    <source>
        <dbReference type="ARBA" id="ARBA00022214"/>
    </source>
</evidence>
<dbReference type="InterPro" id="IPR016191">
    <property type="entry name" value="Ribonuclease/ribotoxin"/>
</dbReference>
<keyword evidence="7" id="KW-0732">Signal</keyword>
<evidence type="ECO:0000256" key="7">
    <source>
        <dbReference type="PIRNR" id="PIRNR001013"/>
    </source>
</evidence>
<dbReference type="InterPro" id="IPR053753">
    <property type="entry name" value="RNase_N1/T1-like_sf"/>
</dbReference>
<keyword evidence="7" id="KW-0255">Endonuclease</keyword>
<dbReference type="Pfam" id="PF00545">
    <property type="entry name" value="Ribonuclease"/>
    <property type="match status" value="1"/>
</dbReference>
<accession>A0A1M6EZJ6</accession>
<dbReference type="EMBL" id="FQZB01000005">
    <property type="protein sequence ID" value="SHI90809.1"/>
    <property type="molecule type" value="Genomic_DNA"/>
</dbReference>
<organism evidence="9 10">
    <name type="scientific">Clostridium cavendishii DSM 21758</name>
    <dbReference type="NCBI Taxonomy" id="1121302"/>
    <lineage>
        <taxon>Bacteria</taxon>
        <taxon>Bacillati</taxon>
        <taxon>Bacillota</taxon>
        <taxon>Clostridia</taxon>
        <taxon>Eubacteriales</taxon>
        <taxon>Clostridiaceae</taxon>
        <taxon>Clostridium</taxon>
    </lineage>
</organism>
<feature type="active site" description="Proton donor" evidence="8">
    <location>
        <position position="154"/>
    </location>
</feature>
<dbReference type="InterPro" id="IPR000026">
    <property type="entry name" value="N1-like"/>
</dbReference>
<proteinExistence type="inferred from homology"/>
<dbReference type="OrthoDB" id="9803442at2"/>
<dbReference type="Proteomes" id="UP000184310">
    <property type="component" value="Unassembled WGS sequence"/>
</dbReference>
<name>A0A1M6EZJ6_9CLOT</name>
<evidence type="ECO:0000256" key="4">
    <source>
        <dbReference type="ARBA" id="ARBA00022525"/>
    </source>
</evidence>
<comment type="subcellular location">
    <subcellularLocation>
        <location evidence="1 7">Secreted</location>
    </subcellularLocation>
</comment>
<keyword evidence="4 7" id="KW-0964">Secreted</keyword>
<evidence type="ECO:0000313" key="10">
    <source>
        <dbReference type="Proteomes" id="UP000184310"/>
    </source>
</evidence>
<sequence length="169" mass="19084">MKYIIRKFLALFLSLILSFSLFSCTSKKTDTNTNAKTNVTNSDNKASKNEIKEIDTPNDFQGVADYIHKFKKLPSNYITKEEATKLGWKPGNDLSKYAKGKSIGGDYFGNAEGKLPKKSGRTWHECDINYNGGKRGADRILYSTDGLVYGTSDHYNTFKAYYDENSNKK</sequence>
<evidence type="ECO:0000256" key="5">
    <source>
        <dbReference type="ARBA" id="ARBA00022722"/>
    </source>
</evidence>
<evidence type="ECO:0000256" key="2">
    <source>
        <dbReference type="ARBA" id="ARBA00009006"/>
    </source>
</evidence>
<keyword evidence="6 7" id="KW-0378">Hydrolase</keyword>
<dbReference type="GO" id="GO:0005576">
    <property type="term" value="C:extracellular region"/>
    <property type="evidence" value="ECO:0007669"/>
    <property type="project" value="UniProtKB-SubCell"/>
</dbReference>
<feature type="chain" id="PRO_5039776716" description="Ribonuclease" evidence="7">
    <location>
        <begin position="24"/>
        <end position="169"/>
    </location>
</feature>
<protein>
    <recommendedName>
        <fullName evidence="3 7">Ribonuclease</fullName>
        <ecNumber evidence="7">3.1.27.-</ecNumber>
    </recommendedName>
</protein>
<keyword evidence="10" id="KW-1185">Reference proteome</keyword>
<dbReference type="PROSITE" id="PS51257">
    <property type="entry name" value="PROKAR_LIPOPROTEIN"/>
    <property type="match status" value="1"/>
</dbReference>
<dbReference type="Gene3D" id="3.40.20.20">
    <property type="match status" value="2"/>
</dbReference>
<evidence type="ECO:0000256" key="8">
    <source>
        <dbReference type="PIRSR" id="PIRSR001013-1"/>
    </source>
</evidence>
<dbReference type="GO" id="GO:0004521">
    <property type="term" value="F:RNA endonuclease activity"/>
    <property type="evidence" value="ECO:0007669"/>
    <property type="project" value="UniProtKB-UniRule"/>
</dbReference>
<dbReference type="GO" id="GO:0003723">
    <property type="term" value="F:RNA binding"/>
    <property type="evidence" value="ECO:0007669"/>
    <property type="project" value="UniProtKB-UniRule"/>
</dbReference>